<protein>
    <submittedName>
        <fullName evidence="2">Uncharacterized protein</fullName>
    </submittedName>
</protein>
<dbReference type="Proteomes" id="UP000264071">
    <property type="component" value="Unassembled WGS sequence"/>
</dbReference>
<dbReference type="AlphaFoldDB" id="A0A3D4V8I7"/>
<name>A0A3D4V8I7_9BACT</name>
<evidence type="ECO:0000256" key="1">
    <source>
        <dbReference type="SAM" id="Phobius"/>
    </source>
</evidence>
<reference evidence="2 3" key="1">
    <citation type="journal article" date="2018" name="Nat. Biotechnol.">
        <title>A standardized bacterial taxonomy based on genome phylogeny substantially revises the tree of life.</title>
        <authorList>
            <person name="Parks D.H."/>
            <person name="Chuvochina M."/>
            <person name="Waite D.W."/>
            <person name="Rinke C."/>
            <person name="Skarshewski A."/>
            <person name="Chaumeil P.A."/>
            <person name="Hugenholtz P."/>
        </authorList>
    </citation>
    <scope>NUCLEOTIDE SEQUENCE [LARGE SCALE GENOMIC DNA]</scope>
    <source>
        <strain evidence="2">UBA8844</strain>
    </source>
</reference>
<comment type="caution">
    <text evidence="2">The sequence shown here is derived from an EMBL/GenBank/DDBJ whole genome shotgun (WGS) entry which is preliminary data.</text>
</comment>
<sequence>MYQTCIHCLRPLGVNESIEALPVGRRLAFDAAKGRLWVICQACERWNLAPFEQRWEAIEQAERVYRATRVRVSTDHIGLARLPDDTELVRVGAPQRPEFAAWRYGDQFGRRRRRTIVMSSGAVLGVGAAVGGAVVAGAGIIAMLPLLQLLNAAAIVSRTHQTRRSFVLPDGGVFVPVGLPRLVKGGPDDWGVDVGYTVLRRPDDPKPLPGWFAPSWDGEGKNEMGRLQLYGADALPLLRWAMPRANRAGASRSTIAEGVRLIEDAGGPDTYPVWAAQQVRGWAARSSFGDTGALDAIPAPARLAFEMALHEDSERRAMEGELASLEQAWRDAEEVAAIADNLLVPASVMQRLAQFKRAFGRV</sequence>
<proteinExistence type="predicted"/>
<gene>
    <name evidence="2" type="ORF">DGD08_07005</name>
</gene>
<evidence type="ECO:0000313" key="2">
    <source>
        <dbReference type="EMBL" id="HCT56948.1"/>
    </source>
</evidence>
<feature type="transmembrane region" description="Helical" evidence="1">
    <location>
        <begin position="121"/>
        <end position="147"/>
    </location>
</feature>
<dbReference type="EMBL" id="DPIY01000006">
    <property type="protein sequence ID" value="HCT56948.1"/>
    <property type="molecule type" value="Genomic_DNA"/>
</dbReference>
<evidence type="ECO:0000313" key="3">
    <source>
        <dbReference type="Proteomes" id="UP000264071"/>
    </source>
</evidence>
<accession>A0A3D4V8I7</accession>
<keyword evidence="1" id="KW-0472">Membrane</keyword>
<keyword evidence="1" id="KW-0812">Transmembrane</keyword>
<organism evidence="2 3">
    <name type="scientific">Gemmatimonas aurantiaca</name>
    <dbReference type="NCBI Taxonomy" id="173480"/>
    <lineage>
        <taxon>Bacteria</taxon>
        <taxon>Pseudomonadati</taxon>
        <taxon>Gemmatimonadota</taxon>
        <taxon>Gemmatimonadia</taxon>
        <taxon>Gemmatimonadales</taxon>
        <taxon>Gemmatimonadaceae</taxon>
        <taxon>Gemmatimonas</taxon>
    </lineage>
</organism>
<keyword evidence="1" id="KW-1133">Transmembrane helix</keyword>